<proteinExistence type="predicted"/>
<gene>
    <name evidence="1" type="ORF">AL536_04120</name>
    <name evidence="2" type="ORF">NCTC11327_04437</name>
</gene>
<keyword evidence="3" id="KW-1185">Reference proteome</keyword>
<dbReference type="Proteomes" id="UP000057088">
    <property type="component" value="Chromosome 1"/>
</dbReference>
<dbReference type="AlphaFoldDB" id="A0AAX2LWJ9"/>
<reference evidence="1" key="2">
    <citation type="submission" date="2018-01" db="EMBL/GenBank/DDBJ databases">
        <title>FDA dAtabase for Regulatory Grade micrObial Sequences (FDA-ARGOS): Supporting development and validation of Infectious Disease Dx tests.</title>
        <authorList>
            <person name="Hoffmann M."/>
            <person name="Allard M."/>
            <person name="Evans P."/>
            <person name="Brown E."/>
            <person name="Tallon L."/>
            <person name="Sadzewicz L."/>
            <person name="Sengamalay N."/>
            <person name="Ott S."/>
            <person name="Godinez A."/>
            <person name="Nagaraj S."/>
            <person name="Vyas G."/>
            <person name="Aluvathingal J."/>
            <person name="Nadendla S."/>
            <person name="Geyer C."/>
            <person name="Sichtig H."/>
        </authorList>
    </citation>
    <scope>NUCLEOTIDE SEQUENCE</scope>
    <source>
        <strain evidence="1">ATCC 33809</strain>
    </source>
</reference>
<name>A0AAX2LWJ9_VIBFL</name>
<dbReference type="RefSeq" id="WP_061055694.1">
    <property type="nucleotide sequence ID" value="NZ_CABLBX010000022.1"/>
</dbReference>
<evidence type="ECO:0000313" key="3">
    <source>
        <dbReference type="Proteomes" id="UP000057088"/>
    </source>
</evidence>
<reference evidence="2 4" key="3">
    <citation type="submission" date="2018-06" db="EMBL/GenBank/DDBJ databases">
        <authorList>
            <consortium name="Pathogen Informatics"/>
            <person name="Doyle S."/>
        </authorList>
    </citation>
    <scope>NUCLEOTIDE SEQUENCE [LARGE SCALE GENOMIC DNA]</scope>
    <source>
        <strain evidence="2 4">NCTC11327</strain>
    </source>
</reference>
<evidence type="ECO:0000313" key="2">
    <source>
        <dbReference type="EMBL" id="SUQ27542.1"/>
    </source>
</evidence>
<protein>
    <submittedName>
        <fullName evidence="2">Transcriptional factor</fullName>
    </submittedName>
</protein>
<dbReference type="EMBL" id="CP014034">
    <property type="protein sequence ID" value="AMF92669.1"/>
    <property type="molecule type" value="Genomic_DNA"/>
</dbReference>
<evidence type="ECO:0000313" key="1">
    <source>
        <dbReference type="EMBL" id="AMF92669.1"/>
    </source>
</evidence>
<evidence type="ECO:0000313" key="4">
    <source>
        <dbReference type="Proteomes" id="UP000254626"/>
    </source>
</evidence>
<accession>A0AAX2LWJ9</accession>
<organism evidence="2 4">
    <name type="scientific">Vibrio fluvialis</name>
    <dbReference type="NCBI Taxonomy" id="676"/>
    <lineage>
        <taxon>Bacteria</taxon>
        <taxon>Pseudomonadati</taxon>
        <taxon>Pseudomonadota</taxon>
        <taxon>Gammaproteobacteria</taxon>
        <taxon>Vibrionales</taxon>
        <taxon>Vibrionaceae</taxon>
        <taxon>Vibrio</taxon>
    </lineage>
</organism>
<dbReference type="Proteomes" id="UP000254626">
    <property type="component" value="Unassembled WGS sequence"/>
</dbReference>
<dbReference type="GeneID" id="29383379"/>
<dbReference type="EMBL" id="UHIP01000002">
    <property type="protein sequence ID" value="SUQ27542.1"/>
    <property type="molecule type" value="Genomic_DNA"/>
</dbReference>
<reference evidence="3" key="1">
    <citation type="submission" date="2015-12" db="EMBL/GenBank/DDBJ databases">
        <title>FDA dAtabase for Regulatory Grade micrObial Sequences (FDA-ARGOS): Supporting development and validation of Infectious Disease Dx tests.</title>
        <authorList>
            <person name="Hoffmann M."/>
            <person name="Allard M."/>
            <person name="Evans P."/>
            <person name="Brown E."/>
            <person name="Tallon L.J."/>
            <person name="Sadzewicz L."/>
            <person name="Sengamalay N."/>
            <person name="Ott S."/>
            <person name="Godinez A."/>
            <person name="Nagaraj S."/>
            <person name="Vyas G."/>
            <person name="Aluvathingal J."/>
            <person name="Nadendla S."/>
            <person name="Geyer C."/>
            <person name="Sichtig H."/>
        </authorList>
    </citation>
    <scope>NUCLEOTIDE SEQUENCE [LARGE SCALE GENOMIC DNA]</scope>
    <source>
        <strain evidence="3">ATCC 33809</strain>
    </source>
</reference>
<dbReference type="KEGG" id="vfl:AL536_04120"/>
<sequence>MAPNKTTTVDQLLIVLELYHRIPIGRKITASELHQQLRDVGIHRDIRTVQRNLELVVKFFDVDKDDRDKPYGYRRRLGSRVPPSPRASILLETAFAHLKAVLPETYHAAIDDTQPHWLPPFNPRPKVDIRYPRPRTIPSGYDASVFEKVCLALYYQRAIRLVLNDNTDLPVVHPLGLILEDDELLLVYQYQGTRCTVSLPEIDAIHVSTYTFDYPDNFSLTEVVTDPAQKSS</sequence>